<protein>
    <submittedName>
        <fullName evidence="1">Uncharacterized protein</fullName>
    </submittedName>
</protein>
<reference evidence="1 2" key="1">
    <citation type="submission" date="2019-03" db="EMBL/GenBank/DDBJ databases">
        <title>Genomic Encyclopedia of Type Strains, Phase IV (KMG-IV): sequencing the most valuable type-strain genomes for metagenomic binning, comparative biology and taxonomic classification.</title>
        <authorList>
            <person name="Goeker M."/>
        </authorList>
    </citation>
    <scope>NUCLEOTIDE SEQUENCE [LARGE SCALE GENOMIC DNA]</scope>
    <source>
        <strain evidence="1 2">DSM 15969</strain>
    </source>
</reference>
<comment type="caution">
    <text evidence="1">The sequence shown here is derived from an EMBL/GenBank/DDBJ whole genome shotgun (WGS) entry which is preliminary data.</text>
</comment>
<sequence>MGLNNVSVANLSTDQVQALKKYEQEFASKYGSNVIFIAFNDKN</sequence>
<dbReference type="AlphaFoldDB" id="A0A4R1PLT4"/>
<dbReference type="Proteomes" id="UP000295063">
    <property type="component" value="Unassembled WGS sequence"/>
</dbReference>
<gene>
    <name evidence="1" type="ORF">EV210_1244</name>
</gene>
<dbReference type="RefSeq" id="WP_279388526.1">
    <property type="nucleotide sequence ID" value="NZ_DALZLR010000016.1"/>
</dbReference>
<accession>A0A4R1PLT4</accession>
<organism evidence="1 2">
    <name type="scientific">Anaerospora hongkongensis</name>
    <dbReference type="NCBI Taxonomy" id="244830"/>
    <lineage>
        <taxon>Bacteria</taxon>
        <taxon>Bacillati</taxon>
        <taxon>Bacillota</taxon>
        <taxon>Negativicutes</taxon>
        <taxon>Selenomonadales</taxon>
        <taxon>Sporomusaceae</taxon>
        <taxon>Anaerospora</taxon>
    </lineage>
</organism>
<evidence type="ECO:0000313" key="2">
    <source>
        <dbReference type="Proteomes" id="UP000295063"/>
    </source>
</evidence>
<name>A0A4R1PLT4_9FIRM</name>
<proteinExistence type="predicted"/>
<keyword evidence="2" id="KW-1185">Reference proteome</keyword>
<dbReference type="EMBL" id="SLUI01000024">
    <property type="protein sequence ID" value="TCL32146.1"/>
    <property type="molecule type" value="Genomic_DNA"/>
</dbReference>
<evidence type="ECO:0000313" key="1">
    <source>
        <dbReference type="EMBL" id="TCL32146.1"/>
    </source>
</evidence>